<keyword evidence="3" id="KW-1185">Reference proteome</keyword>
<organism evidence="2 3">
    <name type="scientific">Portunus trituberculatus</name>
    <name type="common">Swimming crab</name>
    <name type="synonym">Neptunus trituberculatus</name>
    <dbReference type="NCBI Taxonomy" id="210409"/>
    <lineage>
        <taxon>Eukaryota</taxon>
        <taxon>Metazoa</taxon>
        <taxon>Ecdysozoa</taxon>
        <taxon>Arthropoda</taxon>
        <taxon>Crustacea</taxon>
        <taxon>Multicrustacea</taxon>
        <taxon>Malacostraca</taxon>
        <taxon>Eumalacostraca</taxon>
        <taxon>Eucarida</taxon>
        <taxon>Decapoda</taxon>
        <taxon>Pleocyemata</taxon>
        <taxon>Brachyura</taxon>
        <taxon>Eubrachyura</taxon>
        <taxon>Portunoidea</taxon>
        <taxon>Portunidae</taxon>
        <taxon>Portuninae</taxon>
        <taxon>Portunus</taxon>
    </lineage>
</organism>
<gene>
    <name evidence="2" type="ORF">E2C01_078230</name>
</gene>
<dbReference type="Proteomes" id="UP000324222">
    <property type="component" value="Unassembled WGS sequence"/>
</dbReference>
<protein>
    <submittedName>
        <fullName evidence="2">Uncharacterized protein</fullName>
    </submittedName>
</protein>
<feature type="compositionally biased region" description="Polar residues" evidence="1">
    <location>
        <begin position="41"/>
        <end position="62"/>
    </location>
</feature>
<dbReference type="AlphaFoldDB" id="A0A5B7IS59"/>
<sequence length="121" mass="14351">MFFSHYQRQKRERPATRCRRGCQRPTPARDRPSHLPLTAHTLYTNTTGTHGAISRQSQQITRVTEDLRSDDAKHVMARQREHHRYTRVPSSTLKDTLERLSSVARRETTCWRERVLQNKKK</sequence>
<evidence type="ECO:0000313" key="2">
    <source>
        <dbReference type="EMBL" id="MPC83518.1"/>
    </source>
</evidence>
<comment type="caution">
    <text evidence="2">The sequence shown here is derived from an EMBL/GenBank/DDBJ whole genome shotgun (WGS) entry which is preliminary data.</text>
</comment>
<accession>A0A5B7IS59</accession>
<name>A0A5B7IS59_PORTR</name>
<feature type="compositionally biased region" description="Basic residues" evidence="1">
    <location>
        <begin position="7"/>
        <end position="22"/>
    </location>
</feature>
<reference evidence="2 3" key="1">
    <citation type="submission" date="2019-05" db="EMBL/GenBank/DDBJ databases">
        <title>Another draft genome of Portunus trituberculatus and its Hox gene families provides insights of decapod evolution.</title>
        <authorList>
            <person name="Jeong J.-H."/>
            <person name="Song I."/>
            <person name="Kim S."/>
            <person name="Choi T."/>
            <person name="Kim D."/>
            <person name="Ryu S."/>
            <person name="Kim W."/>
        </authorList>
    </citation>
    <scope>NUCLEOTIDE SEQUENCE [LARGE SCALE GENOMIC DNA]</scope>
    <source>
        <tissue evidence="2">Muscle</tissue>
    </source>
</reference>
<proteinExistence type="predicted"/>
<evidence type="ECO:0000313" key="3">
    <source>
        <dbReference type="Proteomes" id="UP000324222"/>
    </source>
</evidence>
<evidence type="ECO:0000256" key="1">
    <source>
        <dbReference type="SAM" id="MobiDB-lite"/>
    </source>
</evidence>
<dbReference type="EMBL" id="VSRR010062746">
    <property type="protein sequence ID" value="MPC83518.1"/>
    <property type="molecule type" value="Genomic_DNA"/>
</dbReference>
<feature type="region of interest" description="Disordered" evidence="1">
    <location>
        <begin position="1"/>
        <end position="70"/>
    </location>
</feature>